<dbReference type="Proteomes" id="UP000265520">
    <property type="component" value="Unassembled WGS sequence"/>
</dbReference>
<dbReference type="AlphaFoldDB" id="A0A392WJB5"/>
<accession>A0A392WJB5</accession>
<comment type="caution">
    <text evidence="1">The sequence shown here is derived from an EMBL/GenBank/DDBJ whole genome shotgun (WGS) entry which is preliminary data.</text>
</comment>
<keyword evidence="2" id="KW-1185">Reference proteome</keyword>
<proteinExistence type="predicted"/>
<dbReference type="EMBL" id="LXQA011468450">
    <property type="protein sequence ID" value="MCI98261.1"/>
    <property type="molecule type" value="Genomic_DNA"/>
</dbReference>
<evidence type="ECO:0000313" key="2">
    <source>
        <dbReference type="Proteomes" id="UP000265520"/>
    </source>
</evidence>
<reference evidence="1 2" key="1">
    <citation type="journal article" date="2018" name="Front. Plant Sci.">
        <title>Red Clover (Trifolium pratense) and Zigzag Clover (T. medium) - A Picture of Genomic Similarities and Differences.</title>
        <authorList>
            <person name="Dluhosova J."/>
            <person name="Istvanek J."/>
            <person name="Nedelnik J."/>
            <person name="Repkova J."/>
        </authorList>
    </citation>
    <scope>NUCLEOTIDE SEQUENCE [LARGE SCALE GENOMIC DNA]</scope>
    <source>
        <strain evidence="2">cv. 10/8</strain>
        <tissue evidence="1">Leaf</tissue>
    </source>
</reference>
<sequence>MVWWTVLCVRTTRNQLCTYFFTVTLQYKCDIEFYGGLAWW</sequence>
<name>A0A392WJB5_9FABA</name>
<protein>
    <submittedName>
        <fullName evidence="1">Uncharacterized protein</fullName>
    </submittedName>
</protein>
<evidence type="ECO:0000313" key="1">
    <source>
        <dbReference type="EMBL" id="MCI98261.1"/>
    </source>
</evidence>
<feature type="non-terminal residue" evidence="1">
    <location>
        <position position="40"/>
    </location>
</feature>
<organism evidence="1 2">
    <name type="scientific">Trifolium medium</name>
    <dbReference type="NCBI Taxonomy" id="97028"/>
    <lineage>
        <taxon>Eukaryota</taxon>
        <taxon>Viridiplantae</taxon>
        <taxon>Streptophyta</taxon>
        <taxon>Embryophyta</taxon>
        <taxon>Tracheophyta</taxon>
        <taxon>Spermatophyta</taxon>
        <taxon>Magnoliopsida</taxon>
        <taxon>eudicotyledons</taxon>
        <taxon>Gunneridae</taxon>
        <taxon>Pentapetalae</taxon>
        <taxon>rosids</taxon>
        <taxon>fabids</taxon>
        <taxon>Fabales</taxon>
        <taxon>Fabaceae</taxon>
        <taxon>Papilionoideae</taxon>
        <taxon>50 kb inversion clade</taxon>
        <taxon>NPAAA clade</taxon>
        <taxon>Hologalegina</taxon>
        <taxon>IRL clade</taxon>
        <taxon>Trifolieae</taxon>
        <taxon>Trifolium</taxon>
    </lineage>
</organism>